<name>A0A420RJ37_GIBIN</name>
<evidence type="ECO:0000313" key="6">
    <source>
        <dbReference type="Proteomes" id="UP000283569"/>
    </source>
</evidence>
<feature type="region of interest" description="Disordered" evidence="2">
    <location>
        <begin position="1"/>
        <end position="44"/>
    </location>
</feature>
<gene>
    <name evidence="5" type="ORF">BFJ72_g15307</name>
</gene>
<dbReference type="GO" id="GO:0005634">
    <property type="term" value="C:nucleus"/>
    <property type="evidence" value="ECO:0007669"/>
    <property type="project" value="TreeGrafter"/>
</dbReference>
<dbReference type="SMART" id="SM00513">
    <property type="entry name" value="SAP"/>
    <property type="match status" value="1"/>
</dbReference>
<evidence type="ECO:0000259" key="3">
    <source>
        <dbReference type="PROSITE" id="PS50800"/>
    </source>
</evidence>
<dbReference type="PROSITE" id="PS51253">
    <property type="entry name" value="HTH_CENPB"/>
    <property type="match status" value="1"/>
</dbReference>
<reference evidence="5 6" key="1">
    <citation type="journal article" date="2018" name="Sci. Rep.">
        <title>Characterisation of pathogen-specific regions and novel effector candidates in Fusarium oxysporum f. sp. cepae.</title>
        <authorList>
            <person name="Armitage A.D."/>
            <person name="Taylor A."/>
            <person name="Sobczyk M.K."/>
            <person name="Baxter L."/>
            <person name="Greenfield B.P."/>
            <person name="Bates H.J."/>
            <person name="Wilson F."/>
            <person name="Jackson A.C."/>
            <person name="Ott S."/>
            <person name="Harrison R.J."/>
            <person name="Clarkson J.P."/>
        </authorList>
    </citation>
    <scope>NUCLEOTIDE SEQUENCE [LARGE SCALE GENOMIC DNA]</scope>
    <source>
        <strain evidence="5 6">Fp_A8</strain>
    </source>
</reference>
<protein>
    <recommendedName>
        <fullName evidence="7">HTH CENPB-type domain-containing protein</fullName>
    </recommendedName>
</protein>
<dbReference type="GO" id="GO:0003677">
    <property type="term" value="F:DNA binding"/>
    <property type="evidence" value="ECO:0007669"/>
    <property type="project" value="UniProtKB-KW"/>
</dbReference>
<feature type="domain" description="SAP" evidence="3">
    <location>
        <begin position="530"/>
        <end position="564"/>
    </location>
</feature>
<dbReference type="InterPro" id="IPR050863">
    <property type="entry name" value="CenT-Element_Derived"/>
</dbReference>
<dbReference type="InterPro" id="IPR004875">
    <property type="entry name" value="DDE_SF_endonuclease_dom"/>
</dbReference>
<evidence type="ECO:0000256" key="2">
    <source>
        <dbReference type="SAM" id="MobiDB-lite"/>
    </source>
</evidence>
<dbReference type="SMART" id="SM00674">
    <property type="entry name" value="CENPB"/>
    <property type="match status" value="1"/>
</dbReference>
<dbReference type="Pfam" id="PF03184">
    <property type="entry name" value="DDE_1"/>
    <property type="match status" value="1"/>
</dbReference>
<dbReference type="Proteomes" id="UP000283569">
    <property type="component" value="Unassembled WGS sequence"/>
</dbReference>
<dbReference type="PROSITE" id="PS50800">
    <property type="entry name" value="SAP"/>
    <property type="match status" value="1"/>
</dbReference>
<dbReference type="SUPFAM" id="SSF46689">
    <property type="entry name" value="Homeodomain-like"/>
    <property type="match status" value="1"/>
</dbReference>
<sequence>MSSISIPEDEPLVPPQPKRRGRKPKPIQDRNWQLPRPIQRKEESHPRAKQLAVVMFMYHHQVFDPSSSWSVNGYRKPFQREAADYFKIKRRTIGNWVLKDWDNPEITNRCYLPRWPQLEKQLFHDFMELRKNGRPVTTAWARKRAIEIFTESLLSKEHVKLFTFSNGWWQGFKSRFNIVKRRVTKQATQQPEALAEVCGSFNKFIRRIQHNEQLSPSKPQSLIKMEINSILETPRRRFEKRYTLNVDETPVPFSIDSGSTWELQGAKSVPVKTPRSGWDKRKATLILYIFGDGICRLQPTLIFHGESGEKSRISKAEQHLYAPGIKVIYNTHAYNNEELFKLWVEEDLPTVKAETRDFLLVMDAVAFHLSPPVKDAVCKQNITTALVPVGCTGMLQPLDTAVNKLIKDWIREFILDYELEQERKGKTRWSVSDRRIMTTWVIARAFERLKTKKDLIEKAFLDVGITVRPDGSQDNLIRIKGIDEIDFTGWETASEITIKSQELVSRLCDEEELSFGPEDELDEDILIYSLKKMTIPQLKQLASRNSLTVKGRKDDIVEQLQQYYAKERSQNDCITVQIDVEEDVFTVD</sequence>
<evidence type="ECO:0000256" key="1">
    <source>
        <dbReference type="ARBA" id="ARBA00023125"/>
    </source>
</evidence>
<dbReference type="PANTHER" id="PTHR19303:SF73">
    <property type="entry name" value="PROTEIN PDC2"/>
    <property type="match status" value="1"/>
</dbReference>
<evidence type="ECO:0008006" key="7">
    <source>
        <dbReference type="Google" id="ProtNLM"/>
    </source>
</evidence>
<proteinExistence type="predicted"/>
<dbReference type="PANTHER" id="PTHR19303">
    <property type="entry name" value="TRANSPOSON"/>
    <property type="match status" value="1"/>
</dbReference>
<dbReference type="Pfam" id="PF02037">
    <property type="entry name" value="SAP"/>
    <property type="match status" value="1"/>
</dbReference>
<keyword evidence="1" id="KW-0238">DNA-binding</keyword>
<dbReference type="InterPro" id="IPR003034">
    <property type="entry name" value="SAP_dom"/>
</dbReference>
<dbReference type="InterPro" id="IPR036361">
    <property type="entry name" value="SAP_dom_sf"/>
</dbReference>
<dbReference type="Gene3D" id="1.10.720.30">
    <property type="entry name" value="SAP domain"/>
    <property type="match status" value="1"/>
</dbReference>
<dbReference type="InterPro" id="IPR006600">
    <property type="entry name" value="HTH_CenpB_DNA-bd_dom"/>
</dbReference>
<dbReference type="AlphaFoldDB" id="A0A420RJ37"/>
<organism evidence="5 6">
    <name type="scientific">Gibberella intermedia</name>
    <name type="common">Bulb rot disease fungus</name>
    <name type="synonym">Fusarium proliferatum</name>
    <dbReference type="NCBI Taxonomy" id="948311"/>
    <lineage>
        <taxon>Eukaryota</taxon>
        <taxon>Fungi</taxon>
        <taxon>Dikarya</taxon>
        <taxon>Ascomycota</taxon>
        <taxon>Pezizomycotina</taxon>
        <taxon>Sordariomycetes</taxon>
        <taxon>Hypocreomycetidae</taxon>
        <taxon>Hypocreales</taxon>
        <taxon>Nectriaceae</taxon>
        <taxon>Fusarium</taxon>
        <taxon>Fusarium fujikuroi species complex</taxon>
    </lineage>
</organism>
<dbReference type="InterPro" id="IPR009057">
    <property type="entry name" value="Homeodomain-like_sf"/>
</dbReference>
<feature type="domain" description="HTH CENPB-type" evidence="4">
    <location>
        <begin position="106"/>
        <end position="182"/>
    </location>
</feature>
<dbReference type="SUPFAM" id="SSF68906">
    <property type="entry name" value="SAP domain"/>
    <property type="match status" value="1"/>
</dbReference>
<accession>A0A420RJ37</accession>
<dbReference type="EMBL" id="MRDB01000289">
    <property type="protein sequence ID" value="RKL17015.1"/>
    <property type="molecule type" value="Genomic_DNA"/>
</dbReference>
<dbReference type="Pfam" id="PF03221">
    <property type="entry name" value="HTH_Tnp_Tc5"/>
    <property type="match status" value="1"/>
</dbReference>
<evidence type="ECO:0000259" key="4">
    <source>
        <dbReference type="PROSITE" id="PS51253"/>
    </source>
</evidence>
<evidence type="ECO:0000313" key="5">
    <source>
        <dbReference type="EMBL" id="RKL17015.1"/>
    </source>
</evidence>
<dbReference type="Gene3D" id="1.10.10.60">
    <property type="entry name" value="Homeodomain-like"/>
    <property type="match status" value="1"/>
</dbReference>
<comment type="caution">
    <text evidence="5">The sequence shown here is derived from an EMBL/GenBank/DDBJ whole genome shotgun (WGS) entry which is preliminary data.</text>
</comment>